<feature type="signal peptide" evidence="7">
    <location>
        <begin position="1"/>
        <end position="22"/>
    </location>
</feature>
<keyword evidence="5 6" id="KW-0472">Membrane</keyword>
<dbReference type="InterPro" id="IPR025937">
    <property type="entry name" value="PDGLE_dom"/>
</dbReference>
<keyword evidence="2" id="KW-1003">Cell membrane</keyword>
<keyword evidence="4 6" id="KW-1133">Transmembrane helix</keyword>
<evidence type="ECO:0000256" key="5">
    <source>
        <dbReference type="ARBA" id="ARBA00023136"/>
    </source>
</evidence>
<gene>
    <name evidence="9" type="ORF">LZ11_00535</name>
</gene>
<sequence length="93" mass="10096">MKRWGIILVAALIVAAFLSPFASPHPDGLERVAEDLAFSENGQLPAVRFSPMPDYTITVIHSEKVSTALAGIVGTLLTLVFTYGWTRILSKLP</sequence>
<evidence type="ECO:0000256" key="3">
    <source>
        <dbReference type="ARBA" id="ARBA00022692"/>
    </source>
</evidence>
<dbReference type="EMBL" id="VNHO01000004">
    <property type="protein sequence ID" value="TYP57876.1"/>
    <property type="molecule type" value="Genomic_DNA"/>
</dbReference>
<name>A0A5S5AYL6_9FIRM</name>
<feature type="domain" description="PDGLE" evidence="8">
    <location>
        <begin position="3"/>
        <end position="90"/>
    </location>
</feature>
<dbReference type="GO" id="GO:0005886">
    <property type="term" value="C:plasma membrane"/>
    <property type="evidence" value="ECO:0007669"/>
    <property type="project" value="UniProtKB-SubCell"/>
</dbReference>
<proteinExistence type="predicted"/>
<comment type="caution">
    <text evidence="9">The sequence shown here is derived from an EMBL/GenBank/DDBJ whole genome shotgun (WGS) entry which is preliminary data.</text>
</comment>
<evidence type="ECO:0000313" key="10">
    <source>
        <dbReference type="Proteomes" id="UP000322294"/>
    </source>
</evidence>
<keyword evidence="7" id="KW-0732">Signal</keyword>
<comment type="subcellular location">
    <subcellularLocation>
        <location evidence="1">Cell membrane</location>
    </subcellularLocation>
</comment>
<accession>A0A5S5AYL6</accession>
<evidence type="ECO:0000313" key="9">
    <source>
        <dbReference type="EMBL" id="TYP57876.1"/>
    </source>
</evidence>
<feature type="transmembrane region" description="Helical" evidence="6">
    <location>
        <begin position="65"/>
        <end position="85"/>
    </location>
</feature>
<organism evidence="9 10">
    <name type="scientific">Thermosediminibacter litoriperuensis</name>
    <dbReference type="NCBI Taxonomy" id="291989"/>
    <lineage>
        <taxon>Bacteria</taxon>
        <taxon>Bacillati</taxon>
        <taxon>Bacillota</taxon>
        <taxon>Clostridia</taxon>
        <taxon>Thermosediminibacterales</taxon>
        <taxon>Thermosediminibacteraceae</taxon>
        <taxon>Thermosediminibacter</taxon>
    </lineage>
</organism>
<dbReference type="Pfam" id="PF13190">
    <property type="entry name" value="PDGLE"/>
    <property type="match status" value="1"/>
</dbReference>
<reference evidence="9 10" key="1">
    <citation type="submission" date="2019-07" db="EMBL/GenBank/DDBJ databases">
        <title>Genomic Encyclopedia of Type Strains, Phase I: the one thousand microbial genomes (KMG-I) project.</title>
        <authorList>
            <person name="Kyrpides N."/>
        </authorList>
    </citation>
    <scope>NUCLEOTIDE SEQUENCE [LARGE SCALE GENOMIC DNA]</scope>
    <source>
        <strain evidence="9 10">DSM 16647</strain>
    </source>
</reference>
<evidence type="ECO:0000256" key="4">
    <source>
        <dbReference type="ARBA" id="ARBA00022989"/>
    </source>
</evidence>
<keyword evidence="3 6" id="KW-0812">Transmembrane</keyword>
<dbReference type="RefSeq" id="WP_148866359.1">
    <property type="nucleotide sequence ID" value="NZ_VNHO01000004.1"/>
</dbReference>
<feature type="chain" id="PRO_5024449813" evidence="7">
    <location>
        <begin position="23"/>
        <end position="93"/>
    </location>
</feature>
<dbReference type="Proteomes" id="UP000322294">
    <property type="component" value="Unassembled WGS sequence"/>
</dbReference>
<evidence type="ECO:0000256" key="7">
    <source>
        <dbReference type="SAM" id="SignalP"/>
    </source>
</evidence>
<evidence type="ECO:0000256" key="6">
    <source>
        <dbReference type="SAM" id="Phobius"/>
    </source>
</evidence>
<dbReference type="OrthoDB" id="1725146at2"/>
<evidence type="ECO:0000256" key="1">
    <source>
        <dbReference type="ARBA" id="ARBA00004236"/>
    </source>
</evidence>
<protein>
    <submittedName>
        <fullName evidence="9">Cobalt/nickel transport protein</fullName>
    </submittedName>
</protein>
<dbReference type="AlphaFoldDB" id="A0A5S5AYL6"/>
<evidence type="ECO:0000256" key="2">
    <source>
        <dbReference type="ARBA" id="ARBA00022475"/>
    </source>
</evidence>
<keyword evidence="10" id="KW-1185">Reference proteome</keyword>
<evidence type="ECO:0000259" key="8">
    <source>
        <dbReference type="Pfam" id="PF13190"/>
    </source>
</evidence>